<reference evidence="2" key="1">
    <citation type="submission" date="2017-02" db="EMBL/GenBank/DDBJ databases">
        <authorList>
            <person name="Varghese N."/>
            <person name="Submissions S."/>
        </authorList>
    </citation>
    <scope>NUCLEOTIDE SEQUENCE [LARGE SCALE GENOMIC DNA]</scope>
    <source>
        <strain evidence="2">ATCC 25662</strain>
    </source>
</reference>
<proteinExistence type="predicted"/>
<sequence>MFEWIPGNAYSTVVTLYPNNFTLNNTAATYFNDVRWCCIGLDKKALKVAIKPIAKREIDLNLVPLDQLHKVSIGKGYARISNKLILDEIAALLHKECNGIKYNATFDEKERMLIIDLKESS</sequence>
<evidence type="ECO:0000313" key="1">
    <source>
        <dbReference type="EMBL" id="SJZ35598.1"/>
    </source>
</evidence>
<dbReference type="EMBL" id="FUWY01000001">
    <property type="protein sequence ID" value="SJZ35598.1"/>
    <property type="molecule type" value="Genomic_DNA"/>
</dbReference>
<keyword evidence="2" id="KW-1185">Reference proteome</keyword>
<accession>A0A1T4JZN2</accession>
<dbReference type="OrthoDB" id="384746at2"/>
<organism evidence="1 2">
    <name type="scientific">Anaerorhabdus furcosa</name>
    <dbReference type="NCBI Taxonomy" id="118967"/>
    <lineage>
        <taxon>Bacteria</taxon>
        <taxon>Bacillati</taxon>
        <taxon>Bacillota</taxon>
        <taxon>Erysipelotrichia</taxon>
        <taxon>Erysipelotrichales</taxon>
        <taxon>Erysipelotrichaceae</taxon>
        <taxon>Anaerorhabdus</taxon>
    </lineage>
</organism>
<dbReference type="RefSeq" id="WP_078710657.1">
    <property type="nucleotide sequence ID" value="NZ_FUWY01000001.1"/>
</dbReference>
<dbReference type="Proteomes" id="UP000243297">
    <property type="component" value="Unassembled WGS sequence"/>
</dbReference>
<protein>
    <submittedName>
        <fullName evidence="1">Uncharacterized protein</fullName>
    </submittedName>
</protein>
<name>A0A1T4JZN2_9FIRM</name>
<dbReference type="AlphaFoldDB" id="A0A1T4JZN2"/>
<gene>
    <name evidence="1" type="ORF">SAMN02745191_0196</name>
</gene>
<evidence type="ECO:0000313" key="2">
    <source>
        <dbReference type="Proteomes" id="UP000243297"/>
    </source>
</evidence>
<dbReference type="STRING" id="118967.SAMN02745191_0196"/>